<gene>
    <name evidence="6" type="ORF">MHIB_20360</name>
</gene>
<sequence>MDTMAERSARAPRIWDFATAPPRIAPGVASMVGYRAFDVPDGVHRGMPSSTLTFIVSLDEGVRAAASLDALAAARPAPVLLGGLQTHAARVAQTSGQAGVQLAVHPLASRALFGVPAAELSVSDFDGAPMLGRRALRLHEQLAAVQSWPEVFGVVSGYLAEQYRRRDAAVRPELIFAWQLLARSRGRMPVARVAEQTGISQRHLATLFRREVGHSPKAVAILMRFEYATARLADEARRHGSVDLAGVAAAAGYADQAHLTREFVRYAGVSPGAWLTEEFQNIQDGGHAQRSQWGHDTFESDRLADPASA</sequence>
<evidence type="ECO:0000256" key="3">
    <source>
        <dbReference type="ARBA" id="ARBA00023163"/>
    </source>
</evidence>
<dbReference type="PROSITE" id="PS01124">
    <property type="entry name" value="HTH_ARAC_FAMILY_2"/>
    <property type="match status" value="1"/>
</dbReference>
<dbReference type="InterPro" id="IPR050204">
    <property type="entry name" value="AraC_XylS_family_regulators"/>
</dbReference>
<evidence type="ECO:0000313" key="7">
    <source>
        <dbReference type="Proteomes" id="UP000467260"/>
    </source>
</evidence>
<keyword evidence="3" id="KW-0804">Transcription</keyword>
<dbReference type="InterPro" id="IPR018060">
    <property type="entry name" value="HTH_AraC"/>
</dbReference>
<feature type="domain" description="HTH araC/xylS-type" evidence="5">
    <location>
        <begin position="173"/>
        <end position="277"/>
    </location>
</feature>
<keyword evidence="7" id="KW-1185">Reference proteome</keyword>
<dbReference type="Gene3D" id="1.10.10.60">
    <property type="entry name" value="Homeodomain-like"/>
    <property type="match status" value="1"/>
</dbReference>
<dbReference type="Proteomes" id="UP000467260">
    <property type="component" value="Chromosome"/>
</dbReference>
<organism evidence="6 7">
    <name type="scientific">Mycolicibacter hiberniae</name>
    <dbReference type="NCBI Taxonomy" id="29314"/>
    <lineage>
        <taxon>Bacteria</taxon>
        <taxon>Bacillati</taxon>
        <taxon>Actinomycetota</taxon>
        <taxon>Actinomycetes</taxon>
        <taxon>Mycobacteriales</taxon>
        <taxon>Mycobacteriaceae</taxon>
        <taxon>Mycolicibacter</taxon>
    </lineage>
</organism>
<proteinExistence type="predicted"/>
<name>A0A7I7X5R3_9MYCO</name>
<feature type="compositionally biased region" description="Basic and acidic residues" evidence="4">
    <location>
        <begin position="296"/>
        <end position="309"/>
    </location>
</feature>
<accession>A0A7I7X5R3</accession>
<dbReference type="SMART" id="SM00342">
    <property type="entry name" value="HTH_ARAC"/>
    <property type="match status" value="1"/>
</dbReference>
<evidence type="ECO:0000259" key="5">
    <source>
        <dbReference type="PROSITE" id="PS01124"/>
    </source>
</evidence>
<feature type="region of interest" description="Disordered" evidence="4">
    <location>
        <begin position="285"/>
        <end position="309"/>
    </location>
</feature>
<evidence type="ECO:0000256" key="4">
    <source>
        <dbReference type="SAM" id="MobiDB-lite"/>
    </source>
</evidence>
<feature type="compositionally biased region" description="Polar residues" evidence="4">
    <location>
        <begin position="285"/>
        <end position="294"/>
    </location>
</feature>
<dbReference type="GO" id="GO:0043565">
    <property type="term" value="F:sequence-specific DNA binding"/>
    <property type="evidence" value="ECO:0007669"/>
    <property type="project" value="InterPro"/>
</dbReference>
<dbReference type="Pfam" id="PF12833">
    <property type="entry name" value="HTH_18"/>
    <property type="match status" value="1"/>
</dbReference>
<keyword evidence="2" id="KW-0238">DNA-binding</keyword>
<dbReference type="KEGG" id="mhib:MHIB_20360"/>
<dbReference type="SUPFAM" id="SSF46689">
    <property type="entry name" value="Homeodomain-like"/>
    <property type="match status" value="1"/>
</dbReference>
<evidence type="ECO:0000256" key="2">
    <source>
        <dbReference type="ARBA" id="ARBA00023125"/>
    </source>
</evidence>
<evidence type="ECO:0000313" key="6">
    <source>
        <dbReference type="EMBL" id="BBZ23618.1"/>
    </source>
</evidence>
<dbReference type="PANTHER" id="PTHR46796">
    <property type="entry name" value="HTH-TYPE TRANSCRIPTIONAL ACTIVATOR RHAS-RELATED"/>
    <property type="match status" value="1"/>
</dbReference>
<keyword evidence="1" id="KW-0805">Transcription regulation</keyword>
<dbReference type="AlphaFoldDB" id="A0A7I7X5R3"/>
<evidence type="ECO:0000256" key="1">
    <source>
        <dbReference type="ARBA" id="ARBA00023015"/>
    </source>
</evidence>
<dbReference type="EMBL" id="AP022609">
    <property type="protein sequence ID" value="BBZ23618.1"/>
    <property type="molecule type" value="Genomic_DNA"/>
</dbReference>
<dbReference type="PANTHER" id="PTHR46796:SF15">
    <property type="entry name" value="BLL1074 PROTEIN"/>
    <property type="match status" value="1"/>
</dbReference>
<dbReference type="InterPro" id="IPR009057">
    <property type="entry name" value="Homeodomain-like_sf"/>
</dbReference>
<protein>
    <submittedName>
        <fullName evidence="6">Putative transcriptional regulator, AraC</fullName>
    </submittedName>
</protein>
<reference evidence="6 7" key="1">
    <citation type="journal article" date="2019" name="Emerg. Microbes Infect.">
        <title>Comprehensive subspecies identification of 175 nontuberculous mycobacteria species based on 7547 genomic profiles.</title>
        <authorList>
            <person name="Matsumoto Y."/>
            <person name="Kinjo T."/>
            <person name="Motooka D."/>
            <person name="Nabeya D."/>
            <person name="Jung N."/>
            <person name="Uechi K."/>
            <person name="Horii T."/>
            <person name="Iida T."/>
            <person name="Fujita J."/>
            <person name="Nakamura S."/>
        </authorList>
    </citation>
    <scope>NUCLEOTIDE SEQUENCE [LARGE SCALE GENOMIC DNA]</scope>
    <source>
        <strain evidence="6 7">JCM 13571</strain>
    </source>
</reference>
<dbReference type="GO" id="GO:0003700">
    <property type="term" value="F:DNA-binding transcription factor activity"/>
    <property type="evidence" value="ECO:0007669"/>
    <property type="project" value="InterPro"/>
</dbReference>